<dbReference type="EMBL" id="SNUX01000003">
    <property type="protein sequence ID" value="TES48049.1"/>
    <property type="molecule type" value="Genomic_DNA"/>
</dbReference>
<accession>A0A4Y7WI62</accession>
<sequence length="178" mass="20046">MNLFTKIVLRFLSIASLIAQGFLAFAGLILIFASVALLVVSDGVRNQLTQHIYISSNTAPSISFIVFSCLVALAIITCLFITTFALYKIISNIYGQQFFVVQNLKYLRFILISITSFIVFQSISQLFFAQAHLYNVSDIFLNTWPNLLESVLLLSIIYTIYVVFKYGISLQEDSNNVI</sequence>
<evidence type="ECO:0000313" key="3">
    <source>
        <dbReference type="Proteomes" id="UP000298210"/>
    </source>
</evidence>
<organism evidence="2 3">
    <name type="scientific">Shouchella lehensis</name>
    <dbReference type="NCBI Taxonomy" id="300825"/>
    <lineage>
        <taxon>Bacteria</taxon>
        <taxon>Bacillati</taxon>
        <taxon>Bacillota</taxon>
        <taxon>Bacilli</taxon>
        <taxon>Bacillales</taxon>
        <taxon>Bacillaceae</taxon>
        <taxon>Shouchella</taxon>
    </lineage>
</organism>
<evidence type="ECO:0000313" key="2">
    <source>
        <dbReference type="EMBL" id="TES48049.1"/>
    </source>
</evidence>
<keyword evidence="1" id="KW-0472">Membrane</keyword>
<comment type="caution">
    <text evidence="2">The sequence shown here is derived from an EMBL/GenBank/DDBJ whole genome shotgun (WGS) entry which is preliminary data.</text>
</comment>
<dbReference type="AlphaFoldDB" id="A0A4Y7WI62"/>
<proteinExistence type="predicted"/>
<gene>
    <name evidence="2" type="ORF">E2L03_13015</name>
</gene>
<feature type="transmembrane region" description="Helical" evidence="1">
    <location>
        <begin position="147"/>
        <end position="164"/>
    </location>
</feature>
<feature type="transmembrane region" description="Helical" evidence="1">
    <location>
        <begin position="106"/>
        <end position="127"/>
    </location>
</feature>
<dbReference type="Proteomes" id="UP000298210">
    <property type="component" value="Unassembled WGS sequence"/>
</dbReference>
<feature type="transmembrane region" description="Helical" evidence="1">
    <location>
        <begin position="12"/>
        <end position="41"/>
    </location>
</feature>
<dbReference type="RefSeq" id="WP_134259334.1">
    <property type="nucleotide sequence ID" value="NZ_LDIM01000014.1"/>
</dbReference>
<keyword evidence="1" id="KW-0812">Transmembrane</keyword>
<feature type="transmembrane region" description="Helical" evidence="1">
    <location>
        <begin position="61"/>
        <end position="86"/>
    </location>
</feature>
<name>A0A4Y7WI62_9BACI</name>
<reference evidence="2 3" key="1">
    <citation type="submission" date="2019-03" db="EMBL/GenBank/DDBJ databases">
        <authorList>
            <person name="Liu G."/>
        </authorList>
    </citation>
    <scope>NUCLEOTIDE SEQUENCE [LARGE SCALE GENOMIC DNA]</scope>
    <source>
        <strain evidence="2 3">DSM 19099</strain>
    </source>
</reference>
<evidence type="ECO:0000256" key="1">
    <source>
        <dbReference type="SAM" id="Phobius"/>
    </source>
</evidence>
<keyword evidence="1" id="KW-1133">Transmembrane helix</keyword>
<protein>
    <submittedName>
        <fullName evidence="2">DUF2975 domain-containing protein</fullName>
    </submittedName>
</protein>